<reference evidence="1" key="1">
    <citation type="submission" date="2020-08" db="EMBL/GenBank/DDBJ databases">
        <title>Multicomponent nature underlies the extraordinary mechanical properties of spider dragline silk.</title>
        <authorList>
            <person name="Kono N."/>
            <person name="Nakamura H."/>
            <person name="Mori M."/>
            <person name="Yoshida Y."/>
            <person name="Ohtoshi R."/>
            <person name="Malay A.D."/>
            <person name="Moran D.A.P."/>
            <person name="Tomita M."/>
            <person name="Numata K."/>
            <person name="Arakawa K."/>
        </authorList>
    </citation>
    <scope>NUCLEOTIDE SEQUENCE</scope>
</reference>
<sequence>MERTNDVCRGHPILESHDDIFLWDDGFRHRDPHCAVAGRRFLSTIYCFQRAATRQLSTLYDLTAGWNQTSVCSAEVCFHRSRGSFLLDGKQRHTVGLLPPKSSVGTASMVGLWLI</sequence>
<protein>
    <submittedName>
        <fullName evidence="1">Uncharacterized protein</fullName>
    </submittedName>
</protein>
<name>A0A8X7CN97_9ARAC</name>
<gene>
    <name evidence="1" type="ORF">TNIN_132621</name>
</gene>
<accession>A0A8X7CN97</accession>
<dbReference type="AlphaFoldDB" id="A0A8X7CN97"/>
<dbReference type="Proteomes" id="UP000886998">
    <property type="component" value="Unassembled WGS sequence"/>
</dbReference>
<comment type="caution">
    <text evidence="1">The sequence shown here is derived from an EMBL/GenBank/DDBJ whole genome shotgun (WGS) entry which is preliminary data.</text>
</comment>
<evidence type="ECO:0000313" key="1">
    <source>
        <dbReference type="EMBL" id="GFY79159.1"/>
    </source>
</evidence>
<keyword evidence="2" id="KW-1185">Reference proteome</keyword>
<proteinExistence type="predicted"/>
<organism evidence="1 2">
    <name type="scientific">Trichonephila inaurata madagascariensis</name>
    <dbReference type="NCBI Taxonomy" id="2747483"/>
    <lineage>
        <taxon>Eukaryota</taxon>
        <taxon>Metazoa</taxon>
        <taxon>Ecdysozoa</taxon>
        <taxon>Arthropoda</taxon>
        <taxon>Chelicerata</taxon>
        <taxon>Arachnida</taxon>
        <taxon>Araneae</taxon>
        <taxon>Araneomorphae</taxon>
        <taxon>Entelegynae</taxon>
        <taxon>Araneoidea</taxon>
        <taxon>Nephilidae</taxon>
        <taxon>Trichonephila</taxon>
        <taxon>Trichonephila inaurata</taxon>
    </lineage>
</organism>
<evidence type="ECO:0000313" key="2">
    <source>
        <dbReference type="Proteomes" id="UP000886998"/>
    </source>
</evidence>
<dbReference type="EMBL" id="BMAV01023444">
    <property type="protein sequence ID" value="GFY79159.1"/>
    <property type="molecule type" value="Genomic_DNA"/>
</dbReference>